<dbReference type="SUPFAM" id="SSF88946">
    <property type="entry name" value="Sigma2 domain of RNA polymerase sigma factors"/>
    <property type="match status" value="1"/>
</dbReference>
<dbReference type="InterPro" id="IPR039425">
    <property type="entry name" value="RNA_pol_sigma-70-like"/>
</dbReference>
<dbReference type="NCBIfam" id="TIGR02937">
    <property type="entry name" value="sigma70-ECF"/>
    <property type="match status" value="1"/>
</dbReference>
<evidence type="ECO:0000256" key="4">
    <source>
        <dbReference type="ARBA" id="ARBA00023163"/>
    </source>
</evidence>
<dbReference type="Gene3D" id="1.10.1740.10">
    <property type="match status" value="1"/>
</dbReference>
<evidence type="ECO:0000259" key="5">
    <source>
        <dbReference type="SMART" id="SM00421"/>
    </source>
</evidence>
<dbReference type="RefSeq" id="WP_119632945.1">
    <property type="nucleotide sequence ID" value="NZ_AP017928.1"/>
</dbReference>
<keyword evidence="4" id="KW-0804">Transcription</keyword>
<keyword evidence="2" id="KW-0805">Transcription regulation</keyword>
<protein>
    <submittedName>
        <fullName evidence="6">Putative RNA polymerase sigma-70 factor, ECF subfamily</fullName>
    </submittedName>
</protein>
<dbReference type="SUPFAM" id="SSF88659">
    <property type="entry name" value="Sigma3 and sigma4 domains of RNA polymerase sigma factors"/>
    <property type="match status" value="1"/>
</dbReference>
<evidence type="ECO:0000313" key="6">
    <source>
        <dbReference type="EMBL" id="BBA36407.1"/>
    </source>
</evidence>
<gene>
    <name evidence="6" type="ORF">sS8_4477</name>
</gene>
<dbReference type="InterPro" id="IPR013325">
    <property type="entry name" value="RNA_pol_sigma_r2"/>
</dbReference>
<dbReference type="OrthoDB" id="6689546at2"/>
<dbReference type="GO" id="GO:0006352">
    <property type="term" value="P:DNA-templated transcription initiation"/>
    <property type="evidence" value="ECO:0007669"/>
    <property type="project" value="InterPro"/>
</dbReference>
<keyword evidence="7" id="KW-1185">Reference proteome</keyword>
<evidence type="ECO:0000256" key="1">
    <source>
        <dbReference type="ARBA" id="ARBA00010641"/>
    </source>
</evidence>
<organism evidence="6 7">
    <name type="scientific">Methylocaldum marinum</name>
    <dbReference type="NCBI Taxonomy" id="1432792"/>
    <lineage>
        <taxon>Bacteria</taxon>
        <taxon>Pseudomonadati</taxon>
        <taxon>Pseudomonadota</taxon>
        <taxon>Gammaproteobacteria</taxon>
        <taxon>Methylococcales</taxon>
        <taxon>Methylococcaceae</taxon>
        <taxon>Methylocaldum</taxon>
    </lineage>
</organism>
<dbReference type="InterPro" id="IPR000792">
    <property type="entry name" value="Tscrpt_reg_LuxR_C"/>
</dbReference>
<dbReference type="InterPro" id="IPR036388">
    <property type="entry name" value="WH-like_DNA-bd_sf"/>
</dbReference>
<dbReference type="CDD" id="cd06171">
    <property type="entry name" value="Sigma70_r4"/>
    <property type="match status" value="1"/>
</dbReference>
<dbReference type="Pfam" id="PF04542">
    <property type="entry name" value="Sigma70_r2"/>
    <property type="match status" value="1"/>
</dbReference>
<keyword evidence="3" id="KW-0731">Sigma factor</keyword>
<dbReference type="PANTHER" id="PTHR43133:SF63">
    <property type="entry name" value="RNA POLYMERASE SIGMA FACTOR FECI-RELATED"/>
    <property type="match status" value="1"/>
</dbReference>
<accession>A0A250KXQ7</accession>
<dbReference type="InterPro" id="IPR007627">
    <property type="entry name" value="RNA_pol_sigma70_r2"/>
</dbReference>
<dbReference type="InterPro" id="IPR013249">
    <property type="entry name" value="RNA_pol_sigma70_r4_t2"/>
</dbReference>
<feature type="domain" description="HTH luxR-type" evidence="5">
    <location>
        <begin position="120"/>
        <end position="174"/>
    </location>
</feature>
<dbReference type="AlphaFoldDB" id="A0A250KXQ7"/>
<name>A0A250KXQ7_9GAMM</name>
<comment type="similarity">
    <text evidence="1">Belongs to the sigma-70 factor family. ECF subfamily.</text>
</comment>
<dbReference type="PANTHER" id="PTHR43133">
    <property type="entry name" value="RNA POLYMERASE ECF-TYPE SIGMA FACTO"/>
    <property type="match status" value="1"/>
</dbReference>
<dbReference type="SMART" id="SM00421">
    <property type="entry name" value="HTH_LUXR"/>
    <property type="match status" value="1"/>
</dbReference>
<proteinExistence type="inferred from homology"/>
<dbReference type="GO" id="GO:0016987">
    <property type="term" value="F:sigma factor activity"/>
    <property type="evidence" value="ECO:0007669"/>
    <property type="project" value="UniProtKB-KW"/>
</dbReference>
<evidence type="ECO:0000313" key="7">
    <source>
        <dbReference type="Proteomes" id="UP000266313"/>
    </source>
</evidence>
<dbReference type="Pfam" id="PF08281">
    <property type="entry name" value="Sigma70_r4_2"/>
    <property type="match status" value="1"/>
</dbReference>
<dbReference type="KEGG" id="mmai:sS8_4477"/>
<dbReference type="InterPro" id="IPR013324">
    <property type="entry name" value="RNA_pol_sigma_r3/r4-like"/>
</dbReference>
<evidence type="ECO:0000256" key="3">
    <source>
        <dbReference type="ARBA" id="ARBA00023082"/>
    </source>
</evidence>
<evidence type="ECO:0000256" key="2">
    <source>
        <dbReference type="ARBA" id="ARBA00023015"/>
    </source>
</evidence>
<dbReference type="Gene3D" id="1.10.10.10">
    <property type="entry name" value="Winged helix-like DNA-binding domain superfamily/Winged helix DNA-binding domain"/>
    <property type="match status" value="1"/>
</dbReference>
<sequence length="178" mass="20693">MTRDCGASFTYQELIDFFKGRHEQLQKFLLWQVKCRETAAELAQETYVRFLRHSDKQSVANLNAFLFTIAANLARDHLRSASHGRAMQSEPLDDELPDPTPSVEDVVESQCLEERLECAIDSLPERTREVFLLYRLDGLSYREIGERLDLSTRTVEYHLRQAMVLCRRHLTKSGKTEQ</sequence>
<dbReference type="EMBL" id="AP017928">
    <property type="protein sequence ID" value="BBA36407.1"/>
    <property type="molecule type" value="Genomic_DNA"/>
</dbReference>
<dbReference type="Proteomes" id="UP000266313">
    <property type="component" value="Chromosome"/>
</dbReference>
<reference evidence="6 7" key="1">
    <citation type="submission" date="2016-12" db="EMBL/GenBank/DDBJ databases">
        <title>Genome sequencing of Methylocaldum marinum.</title>
        <authorList>
            <person name="Takeuchi M."/>
            <person name="Kamagata Y."/>
            <person name="Hiraoka S."/>
            <person name="Oshima K."/>
            <person name="Hattori M."/>
            <person name="Iwasaki W."/>
        </authorList>
    </citation>
    <scope>NUCLEOTIDE SEQUENCE [LARGE SCALE GENOMIC DNA]</scope>
    <source>
        <strain evidence="6 7">S8</strain>
    </source>
</reference>
<dbReference type="GO" id="GO:0003677">
    <property type="term" value="F:DNA binding"/>
    <property type="evidence" value="ECO:0007669"/>
    <property type="project" value="InterPro"/>
</dbReference>
<dbReference type="InterPro" id="IPR014284">
    <property type="entry name" value="RNA_pol_sigma-70_dom"/>
</dbReference>